<feature type="compositionally biased region" description="Low complexity" evidence="1">
    <location>
        <begin position="294"/>
        <end position="305"/>
    </location>
</feature>
<proteinExistence type="predicted"/>
<feature type="region of interest" description="Disordered" evidence="1">
    <location>
        <begin position="281"/>
        <end position="305"/>
    </location>
</feature>
<gene>
    <name evidence="3" type="ORF">PCOR1329_LOCUS1040</name>
</gene>
<dbReference type="InterPro" id="IPR001374">
    <property type="entry name" value="R3H_dom"/>
</dbReference>
<feature type="non-terminal residue" evidence="3">
    <location>
        <position position="1"/>
    </location>
</feature>
<feature type="non-terminal residue" evidence="3">
    <location>
        <position position="305"/>
    </location>
</feature>
<dbReference type="Proteomes" id="UP001189429">
    <property type="component" value="Unassembled WGS sequence"/>
</dbReference>
<evidence type="ECO:0000313" key="4">
    <source>
        <dbReference type="Proteomes" id="UP001189429"/>
    </source>
</evidence>
<dbReference type="SUPFAM" id="SSF82708">
    <property type="entry name" value="R3H domain"/>
    <property type="match status" value="1"/>
</dbReference>
<keyword evidence="4" id="KW-1185">Reference proteome</keyword>
<comment type="caution">
    <text evidence="3">The sequence shown here is derived from an EMBL/GenBank/DDBJ whole genome shotgun (WGS) entry which is preliminary data.</text>
</comment>
<evidence type="ECO:0000259" key="2">
    <source>
        <dbReference type="PROSITE" id="PS51061"/>
    </source>
</evidence>
<organism evidence="3 4">
    <name type="scientific">Prorocentrum cordatum</name>
    <dbReference type="NCBI Taxonomy" id="2364126"/>
    <lineage>
        <taxon>Eukaryota</taxon>
        <taxon>Sar</taxon>
        <taxon>Alveolata</taxon>
        <taxon>Dinophyceae</taxon>
        <taxon>Prorocentrales</taxon>
        <taxon>Prorocentraceae</taxon>
        <taxon>Prorocentrum</taxon>
    </lineage>
</organism>
<protein>
    <recommendedName>
        <fullName evidence="2">R3H domain-containing protein</fullName>
    </recommendedName>
</protein>
<dbReference type="Gene3D" id="3.30.1370.50">
    <property type="entry name" value="R3H-like domain"/>
    <property type="match status" value="1"/>
</dbReference>
<dbReference type="PROSITE" id="PS51061">
    <property type="entry name" value="R3H"/>
    <property type="match status" value="1"/>
</dbReference>
<evidence type="ECO:0000256" key="1">
    <source>
        <dbReference type="SAM" id="MobiDB-lite"/>
    </source>
</evidence>
<evidence type="ECO:0000313" key="3">
    <source>
        <dbReference type="EMBL" id="CAK0789486.1"/>
    </source>
</evidence>
<reference evidence="3" key="1">
    <citation type="submission" date="2023-10" db="EMBL/GenBank/DDBJ databases">
        <authorList>
            <person name="Chen Y."/>
            <person name="Shah S."/>
            <person name="Dougan E. K."/>
            <person name="Thang M."/>
            <person name="Chan C."/>
        </authorList>
    </citation>
    <scope>NUCLEOTIDE SEQUENCE [LARGE SCALE GENOMIC DNA]</scope>
</reference>
<feature type="region of interest" description="Disordered" evidence="1">
    <location>
        <begin position="167"/>
        <end position="222"/>
    </location>
</feature>
<dbReference type="EMBL" id="CAUYUJ010000247">
    <property type="protein sequence ID" value="CAK0789486.1"/>
    <property type="molecule type" value="Genomic_DNA"/>
</dbReference>
<accession>A0ABN9PA25</accession>
<dbReference type="Pfam" id="PF01424">
    <property type="entry name" value="R3H"/>
    <property type="match status" value="1"/>
</dbReference>
<feature type="domain" description="R3H" evidence="2">
    <location>
        <begin position="123"/>
        <end position="189"/>
    </location>
</feature>
<name>A0ABN9PA25_9DINO</name>
<dbReference type="InterPro" id="IPR036867">
    <property type="entry name" value="R3H_dom_sf"/>
</dbReference>
<sequence length="305" mass="32895">PLCVEKCVAGVSGQLWEILGLGPEIRCRDFVKAGSPEASTHSPGPVFHAESFFEGPGARRGPLDAETREKTSVLIFSMRWRSGGRSCQRPDLVREANLALGGGRDVHGDDDAVCQQLCDHIPPGKRAELVESVRRFAAGDDAALRFPPTLSNLETRGEKLVHREAEAHGLHHESSGAGAKRRIQVSRRAGDSKPPAAALVGQEAPPRGRPPARLPAGEAGARCPCRRGAQRAARLAASRRTRRARFSFLYYQPPLVLFLSTPSEAPQYRPAASAIASVAPPVPARDASARHANRVPVPRQQRPEP</sequence>